<keyword evidence="11" id="KW-1185">Reference proteome</keyword>
<keyword evidence="5 8" id="KW-0812">Transmembrane</keyword>
<dbReference type="PROSITE" id="PS00217">
    <property type="entry name" value="SUGAR_TRANSPORT_2"/>
    <property type="match status" value="1"/>
</dbReference>
<name>A0AAV1IYD6_9NEOP</name>
<dbReference type="GO" id="GO:0005886">
    <property type="term" value="C:plasma membrane"/>
    <property type="evidence" value="ECO:0007669"/>
    <property type="project" value="UniProtKB-SubCell"/>
</dbReference>
<feature type="transmembrane region" description="Helical" evidence="8">
    <location>
        <begin position="143"/>
        <end position="164"/>
    </location>
</feature>
<evidence type="ECO:0000256" key="7">
    <source>
        <dbReference type="ARBA" id="ARBA00023136"/>
    </source>
</evidence>
<dbReference type="GO" id="GO:0022857">
    <property type="term" value="F:transmembrane transporter activity"/>
    <property type="evidence" value="ECO:0007669"/>
    <property type="project" value="InterPro"/>
</dbReference>
<dbReference type="Proteomes" id="UP001497472">
    <property type="component" value="Unassembled WGS sequence"/>
</dbReference>
<organism evidence="10 11">
    <name type="scientific">Leptosia nina</name>
    <dbReference type="NCBI Taxonomy" id="320188"/>
    <lineage>
        <taxon>Eukaryota</taxon>
        <taxon>Metazoa</taxon>
        <taxon>Ecdysozoa</taxon>
        <taxon>Arthropoda</taxon>
        <taxon>Hexapoda</taxon>
        <taxon>Insecta</taxon>
        <taxon>Pterygota</taxon>
        <taxon>Neoptera</taxon>
        <taxon>Endopterygota</taxon>
        <taxon>Lepidoptera</taxon>
        <taxon>Glossata</taxon>
        <taxon>Ditrysia</taxon>
        <taxon>Papilionoidea</taxon>
        <taxon>Pieridae</taxon>
        <taxon>Pierinae</taxon>
        <taxon>Leptosia</taxon>
    </lineage>
</organism>
<feature type="transmembrane region" description="Helical" evidence="8">
    <location>
        <begin position="111"/>
        <end position="131"/>
    </location>
</feature>
<dbReference type="FunFam" id="1.20.1250.20:FF:000218">
    <property type="entry name" value="facilitated trehalose transporter Tret1"/>
    <property type="match status" value="1"/>
</dbReference>
<dbReference type="Gene3D" id="1.20.1250.20">
    <property type="entry name" value="MFS general substrate transporter like domains"/>
    <property type="match status" value="1"/>
</dbReference>
<evidence type="ECO:0000256" key="2">
    <source>
        <dbReference type="ARBA" id="ARBA00022448"/>
    </source>
</evidence>
<dbReference type="InterPro" id="IPR036259">
    <property type="entry name" value="MFS_trans_sf"/>
</dbReference>
<feature type="transmembrane region" description="Helical" evidence="8">
    <location>
        <begin position="250"/>
        <end position="275"/>
    </location>
</feature>
<dbReference type="EMBL" id="CAVLEF010000002">
    <property type="protein sequence ID" value="CAK1540975.1"/>
    <property type="molecule type" value="Genomic_DNA"/>
</dbReference>
<feature type="domain" description="Major facilitator superfamily (MFS) profile" evidence="9">
    <location>
        <begin position="14"/>
        <end position="440"/>
    </location>
</feature>
<feature type="transmembrane region" description="Helical" evidence="8">
    <location>
        <begin position="416"/>
        <end position="436"/>
    </location>
</feature>
<feature type="transmembrane region" description="Helical" evidence="8">
    <location>
        <begin position="387"/>
        <end position="410"/>
    </location>
</feature>
<keyword evidence="6 8" id="KW-1133">Transmembrane helix</keyword>
<dbReference type="PANTHER" id="PTHR48021:SF1">
    <property type="entry name" value="GH07001P-RELATED"/>
    <property type="match status" value="1"/>
</dbReference>
<dbReference type="Pfam" id="PF00083">
    <property type="entry name" value="Sugar_tr"/>
    <property type="match status" value="1"/>
</dbReference>
<dbReference type="PROSITE" id="PS50850">
    <property type="entry name" value="MFS"/>
    <property type="match status" value="1"/>
</dbReference>
<evidence type="ECO:0000256" key="6">
    <source>
        <dbReference type="ARBA" id="ARBA00022989"/>
    </source>
</evidence>
<keyword evidence="4" id="KW-0762">Sugar transport</keyword>
<evidence type="ECO:0000256" key="3">
    <source>
        <dbReference type="ARBA" id="ARBA00022475"/>
    </source>
</evidence>
<feature type="transmembrane region" description="Helical" evidence="8">
    <location>
        <begin position="86"/>
        <end position="105"/>
    </location>
</feature>
<proteinExistence type="predicted"/>
<keyword evidence="2" id="KW-0813">Transport</keyword>
<dbReference type="SUPFAM" id="SSF103473">
    <property type="entry name" value="MFS general substrate transporter"/>
    <property type="match status" value="1"/>
</dbReference>
<feature type="transmembrane region" description="Helical" evidence="8">
    <location>
        <begin position="170"/>
        <end position="189"/>
    </location>
</feature>
<gene>
    <name evidence="10" type="ORF">LNINA_LOCUS993</name>
</gene>
<sequence>MLLNFIKCKAQIIAASCVYLGQMLGGFVLSWTAPVIPKLDDKTQSPLTQPLSDIEKSLLASVLYITGFAGLFFASWLSNTKGRKPTLILGSTIVLISFLVLAYSTNFASLLVGRLICGLGVGQIAVINMIYIGEIASTNIRGIFLSTLDILQTCGSLLLVSSGPYVSYKMLNYIGATVTLFSVLALLLIPESPVFYVIKDDEKNVKATLERLDRVSEMKEIFDLNKDRVVTSAKDDWRELFTSKCNRRGLLIMTTIMSLQYLSGMLVVQFFVTSIFEIAKSSIKPEIATIIIGCTQLSGGLIVPFVIENAGRRRLLLGSTALCCVSMTIFGLYFYLKHIQAPIVDTIQWLPLTVLVVFFLSNNMGFGTIPSTLTGEMFTGNVRGKGAALVTCISWAFGFAVTTVFNTMLTELGPHYMFWFFASTCGLAFIFTLFFVPETQGKSLVEIQEMLNK</sequence>
<feature type="transmembrane region" description="Helical" evidence="8">
    <location>
        <begin position="347"/>
        <end position="366"/>
    </location>
</feature>
<keyword evidence="7 8" id="KW-0472">Membrane</keyword>
<dbReference type="InterPro" id="IPR005829">
    <property type="entry name" value="Sugar_transporter_CS"/>
</dbReference>
<evidence type="ECO:0000313" key="11">
    <source>
        <dbReference type="Proteomes" id="UP001497472"/>
    </source>
</evidence>
<evidence type="ECO:0000313" key="10">
    <source>
        <dbReference type="EMBL" id="CAK1540975.1"/>
    </source>
</evidence>
<evidence type="ECO:0000256" key="8">
    <source>
        <dbReference type="SAM" id="Phobius"/>
    </source>
</evidence>
<comment type="caution">
    <text evidence="10">The sequence shown here is derived from an EMBL/GenBank/DDBJ whole genome shotgun (WGS) entry which is preliminary data.</text>
</comment>
<dbReference type="InterPro" id="IPR050549">
    <property type="entry name" value="MFS_Trehalose_Transporter"/>
</dbReference>
<keyword evidence="3" id="KW-1003">Cell membrane</keyword>
<feature type="transmembrane region" description="Helical" evidence="8">
    <location>
        <begin position="287"/>
        <end position="307"/>
    </location>
</feature>
<accession>A0AAV1IYD6</accession>
<dbReference type="PANTHER" id="PTHR48021">
    <property type="match status" value="1"/>
</dbReference>
<evidence type="ECO:0000256" key="5">
    <source>
        <dbReference type="ARBA" id="ARBA00022692"/>
    </source>
</evidence>
<feature type="transmembrane region" description="Helical" evidence="8">
    <location>
        <begin position="12"/>
        <end position="37"/>
    </location>
</feature>
<evidence type="ECO:0000256" key="1">
    <source>
        <dbReference type="ARBA" id="ARBA00004651"/>
    </source>
</evidence>
<comment type="subcellular location">
    <subcellularLocation>
        <location evidence="1">Cell membrane</location>
        <topology evidence="1">Multi-pass membrane protein</topology>
    </subcellularLocation>
</comment>
<evidence type="ECO:0000259" key="9">
    <source>
        <dbReference type="PROSITE" id="PS50850"/>
    </source>
</evidence>
<dbReference type="InterPro" id="IPR005828">
    <property type="entry name" value="MFS_sugar_transport-like"/>
</dbReference>
<reference evidence="10 11" key="1">
    <citation type="submission" date="2023-11" db="EMBL/GenBank/DDBJ databases">
        <authorList>
            <person name="Okamura Y."/>
        </authorList>
    </citation>
    <scope>NUCLEOTIDE SEQUENCE [LARGE SCALE GENOMIC DNA]</scope>
</reference>
<protein>
    <recommendedName>
        <fullName evidence="9">Major facilitator superfamily (MFS) profile domain-containing protein</fullName>
    </recommendedName>
</protein>
<feature type="transmembrane region" description="Helical" evidence="8">
    <location>
        <begin position="314"/>
        <end position="335"/>
    </location>
</feature>
<dbReference type="InterPro" id="IPR020846">
    <property type="entry name" value="MFS_dom"/>
</dbReference>
<evidence type="ECO:0000256" key="4">
    <source>
        <dbReference type="ARBA" id="ARBA00022597"/>
    </source>
</evidence>
<feature type="transmembrane region" description="Helical" evidence="8">
    <location>
        <begin position="57"/>
        <end position="74"/>
    </location>
</feature>
<dbReference type="AlphaFoldDB" id="A0AAV1IYD6"/>